<proteinExistence type="predicted"/>
<evidence type="ECO:0000313" key="2">
    <source>
        <dbReference type="EMBL" id="MBW4468605.1"/>
    </source>
</evidence>
<feature type="transmembrane region" description="Helical" evidence="1">
    <location>
        <begin position="101"/>
        <end position="120"/>
    </location>
</feature>
<reference evidence="2" key="1">
    <citation type="submission" date="2021-05" db="EMBL/GenBank/DDBJ databases">
        <authorList>
            <person name="Pietrasiak N."/>
            <person name="Ward R."/>
            <person name="Stajich J.E."/>
            <person name="Kurbessoian T."/>
        </authorList>
    </citation>
    <scope>NUCLEOTIDE SEQUENCE</scope>
    <source>
        <strain evidence="2">GSE-TBD4-15B</strain>
    </source>
</reference>
<feature type="transmembrane region" description="Helical" evidence="1">
    <location>
        <begin position="20"/>
        <end position="39"/>
    </location>
</feature>
<keyword evidence="1" id="KW-0472">Membrane</keyword>
<evidence type="ECO:0000313" key="3">
    <source>
        <dbReference type="Proteomes" id="UP000707356"/>
    </source>
</evidence>
<name>A0A951PGE0_9CYAN</name>
<gene>
    <name evidence="2" type="ORF">KME07_24535</name>
</gene>
<accession>A0A951PGE0</accession>
<dbReference type="AlphaFoldDB" id="A0A951PGE0"/>
<feature type="transmembrane region" description="Helical" evidence="1">
    <location>
        <begin position="72"/>
        <end position="95"/>
    </location>
</feature>
<dbReference type="Proteomes" id="UP000707356">
    <property type="component" value="Unassembled WGS sequence"/>
</dbReference>
<keyword evidence="1" id="KW-1133">Transmembrane helix</keyword>
<keyword evidence="1" id="KW-0812">Transmembrane</keyword>
<organism evidence="2 3">
    <name type="scientific">Pegethrix bostrychoides GSE-TBD4-15B</name>
    <dbReference type="NCBI Taxonomy" id="2839662"/>
    <lineage>
        <taxon>Bacteria</taxon>
        <taxon>Bacillati</taxon>
        <taxon>Cyanobacteriota</taxon>
        <taxon>Cyanophyceae</taxon>
        <taxon>Oculatellales</taxon>
        <taxon>Oculatellaceae</taxon>
        <taxon>Pegethrix</taxon>
    </lineage>
</organism>
<reference evidence="2" key="2">
    <citation type="journal article" date="2022" name="Microbiol. Resour. Announc.">
        <title>Metagenome Sequencing to Explore Phylogenomics of Terrestrial Cyanobacteria.</title>
        <authorList>
            <person name="Ward R.D."/>
            <person name="Stajich J.E."/>
            <person name="Johansen J.R."/>
            <person name="Huntemann M."/>
            <person name="Clum A."/>
            <person name="Foster B."/>
            <person name="Foster B."/>
            <person name="Roux S."/>
            <person name="Palaniappan K."/>
            <person name="Varghese N."/>
            <person name="Mukherjee S."/>
            <person name="Reddy T.B.K."/>
            <person name="Daum C."/>
            <person name="Copeland A."/>
            <person name="Chen I.A."/>
            <person name="Ivanova N.N."/>
            <person name="Kyrpides N.C."/>
            <person name="Shapiro N."/>
            <person name="Eloe-Fadrosh E.A."/>
            <person name="Pietrasiak N."/>
        </authorList>
    </citation>
    <scope>NUCLEOTIDE SEQUENCE</scope>
    <source>
        <strain evidence="2">GSE-TBD4-15B</strain>
    </source>
</reference>
<sequence>MSIEIPPFQFQIDITTLTGISLWGLALYLAFFPLSEWVMEKLEAWMNRVEQSLYSSQAEFDRTREARESMNAFYASLLSIIPFLVLGGFCNWGVAESLGKSWTISMGIIAAIGCGVYELGRRDGKSAER</sequence>
<protein>
    <submittedName>
        <fullName evidence="2">Uncharacterized protein</fullName>
    </submittedName>
</protein>
<comment type="caution">
    <text evidence="2">The sequence shown here is derived from an EMBL/GenBank/DDBJ whole genome shotgun (WGS) entry which is preliminary data.</text>
</comment>
<evidence type="ECO:0000256" key="1">
    <source>
        <dbReference type="SAM" id="Phobius"/>
    </source>
</evidence>
<dbReference type="EMBL" id="JAHHHV010000091">
    <property type="protein sequence ID" value="MBW4468605.1"/>
    <property type="molecule type" value="Genomic_DNA"/>
</dbReference>